<evidence type="ECO:0000256" key="2">
    <source>
        <dbReference type="ARBA" id="ARBA00022676"/>
    </source>
</evidence>
<dbReference type="RefSeq" id="WP_211317967.1">
    <property type="nucleotide sequence ID" value="NZ_QJSX01000020.1"/>
</dbReference>
<dbReference type="InterPro" id="IPR001173">
    <property type="entry name" value="Glyco_trans_2-like"/>
</dbReference>
<evidence type="ECO:0000313" key="6">
    <source>
        <dbReference type="Proteomes" id="UP000248326"/>
    </source>
</evidence>
<gene>
    <name evidence="5" type="ORF">DES52_12032</name>
</gene>
<accession>A0A318SD43</accession>
<evidence type="ECO:0000313" key="5">
    <source>
        <dbReference type="EMBL" id="PYE49947.1"/>
    </source>
</evidence>
<dbReference type="EMBL" id="QJSX01000020">
    <property type="protein sequence ID" value="PYE49947.1"/>
    <property type="molecule type" value="Genomic_DNA"/>
</dbReference>
<dbReference type="Proteomes" id="UP000248326">
    <property type="component" value="Unassembled WGS sequence"/>
</dbReference>
<comment type="similarity">
    <text evidence="1">Belongs to the glycosyltransferase 2 family.</text>
</comment>
<sequence length="266" mass="29321">MMSLDVLVPTRDRSGALAATLTSLAMQTARPFRVVISDQGDESATSRAEVRTALRVLELHGCLTEVHHHLPRRGMAEQRAFLLSRSSAPRALFLDDDLILEPWVLDVMTNTLTREGCGFVGSAVIGLSYRGDVRPHQQAVELWSGRVTPEVVRVGTPAWERYKLHNAANLLHVQEALGATPLAPVAYKVAWVGGCVLYDREKLLAVGGFDFWRDLPEEHAGEDVLAQLRVMARFGGCGVMPSGAYHQELPTTLPNREVDAPRVLPW</sequence>
<keyword evidence="6" id="KW-1185">Reference proteome</keyword>
<comment type="caution">
    <text evidence="5">The sequence shown here is derived from an EMBL/GenBank/DDBJ whole genome shotgun (WGS) entry which is preliminary data.</text>
</comment>
<dbReference type="Gene3D" id="3.90.550.10">
    <property type="entry name" value="Spore Coat Polysaccharide Biosynthesis Protein SpsA, Chain A"/>
    <property type="match status" value="1"/>
</dbReference>
<organism evidence="5 6">
    <name type="scientific">Deinococcus yavapaiensis KR-236</name>
    <dbReference type="NCBI Taxonomy" id="694435"/>
    <lineage>
        <taxon>Bacteria</taxon>
        <taxon>Thermotogati</taxon>
        <taxon>Deinococcota</taxon>
        <taxon>Deinococci</taxon>
        <taxon>Deinococcales</taxon>
        <taxon>Deinococcaceae</taxon>
        <taxon>Deinococcus</taxon>
    </lineage>
</organism>
<dbReference type="PANTHER" id="PTHR43179">
    <property type="entry name" value="RHAMNOSYLTRANSFERASE WBBL"/>
    <property type="match status" value="1"/>
</dbReference>
<dbReference type="PANTHER" id="PTHR43179:SF12">
    <property type="entry name" value="GALACTOFURANOSYLTRANSFERASE GLFT2"/>
    <property type="match status" value="1"/>
</dbReference>
<dbReference type="Pfam" id="PF00535">
    <property type="entry name" value="Glycos_transf_2"/>
    <property type="match status" value="1"/>
</dbReference>
<proteinExistence type="inferred from homology"/>
<dbReference type="GO" id="GO:0016757">
    <property type="term" value="F:glycosyltransferase activity"/>
    <property type="evidence" value="ECO:0007669"/>
    <property type="project" value="UniProtKB-KW"/>
</dbReference>
<keyword evidence="2" id="KW-0328">Glycosyltransferase</keyword>
<evidence type="ECO:0000259" key="4">
    <source>
        <dbReference type="Pfam" id="PF00535"/>
    </source>
</evidence>
<feature type="domain" description="Glycosyltransferase 2-like" evidence="4">
    <location>
        <begin position="6"/>
        <end position="139"/>
    </location>
</feature>
<evidence type="ECO:0000256" key="3">
    <source>
        <dbReference type="ARBA" id="ARBA00022679"/>
    </source>
</evidence>
<dbReference type="CDD" id="cd00761">
    <property type="entry name" value="Glyco_tranf_GTA_type"/>
    <property type="match status" value="1"/>
</dbReference>
<reference evidence="5 6" key="1">
    <citation type="submission" date="2018-06" db="EMBL/GenBank/DDBJ databases">
        <title>Genomic Encyclopedia of Type Strains, Phase IV (KMG-IV): sequencing the most valuable type-strain genomes for metagenomic binning, comparative biology and taxonomic classification.</title>
        <authorList>
            <person name="Goeker M."/>
        </authorList>
    </citation>
    <scope>NUCLEOTIDE SEQUENCE [LARGE SCALE GENOMIC DNA]</scope>
    <source>
        <strain evidence="5 6">DSM 18048</strain>
    </source>
</reference>
<dbReference type="SUPFAM" id="SSF53448">
    <property type="entry name" value="Nucleotide-diphospho-sugar transferases"/>
    <property type="match status" value="1"/>
</dbReference>
<dbReference type="InterPro" id="IPR029044">
    <property type="entry name" value="Nucleotide-diphossugar_trans"/>
</dbReference>
<protein>
    <submittedName>
        <fullName evidence="5">Glycosyl transferase family 2</fullName>
    </submittedName>
</protein>
<evidence type="ECO:0000256" key="1">
    <source>
        <dbReference type="ARBA" id="ARBA00006739"/>
    </source>
</evidence>
<keyword evidence="3 5" id="KW-0808">Transferase</keyword>
<name>A0A318SD43_9DEIO</name>
<dbReference type="AlphaFoldDB" id="A0A318SD43"/>